<keyword evidence="3" id="KW-1185">Reference proteome</keyword>
<dbReference type="Proteomes" id="UP000037136">
    <property type="component" value="Unassembled WGS sequence"/>
</dbReference>
<comment type="caution">
    <text evidence="2">The sequence shown here is derived from an EMBL/GenBank/DDBJ whole genome shotgun (WGS) entry which is preliminary data.</text>
</comment>
<reference evidence="2 3" key="1">
    <citation type="journal article" date="2015" name="BMC Genomics">
        <title>Gene expression during zombie ant biting behavior reflects the complexity underlying fungal parasitic behavioral manipulation.</title>
        <authorList>
            <person name="de Bekker C."/>
            <person name="Ohm R.A."/>
            <person name="Loreto R.G."/>
            <person name="Sebastian A."/>
            <person name="Albert I."/>
            <person name="Merrow M."/>
            <person name="Brachmann A."/>
            <person name="Hughes D.P."/>
        </authorList>
    </citation>
    <scope>NUCLEOTIDE SEQUENCE [LARGE SCALE GENOMIC DNA]</scope>
    <source>
        <strain evidence="2 3">SC16a</strain>
    </source>
</reference>
<protein>
    <submittedName>
        <fullName evidence="2">Uncharacterized protein</fullName>
    </submittedName>
</protein>
<evidence type="ECO:0000256" key="1">
    <source>
        <dbReference type="SAM" id="MobiDB-lite"/>
    </source>
</evidence>
<feature type="compositionally biased region" description="Basic and acidic residues" evidence="1">
    <location>
        <begin position="142"/>
        <end position="157"/>
    </location>
</feature>
<feature type="region of interest" description="Disordered" evidence="1">
    <location>
        <begin position="37"/>
        <end position="190"/>
    </location>
</feature>
<sequence>MLSSSFFRVTCDSLLYRESSRFSRSIRFLVIVWSGGPRSTNDDLRATATPPAEPDSPAGDKAGRAPKQTQTSPALFGRKGHGTGTGRAEQHSQTPRRVETTEQPPRGDPPCTPEPKLSPDARPIEAAGDCQNGGRVGVCDDGDARADSGDEKDEKRLGYGARAGQHAEADGQHAAGHHGAEAPPSGTLTG</sequence>
<reference evidence="2 3" key="2">
    <citation type="journal article" date="2017" name="Sci. Rep.">
        <title>Ant-infecting Ophiocordyceps genomes reveal a high diversity of potential behavioral manipulation genes and a possible major role for enterotoxins.</title>
        <authorList>
            <person name="de Bekker C."/>
            <person name="Ohm R.A."/>
            <person name="Evans H.C."/>
            <person name="Brachmann A."/>
            <person name="Hughes D.P."/>
        </authorList>
    </citation>
    <scope>NUCLEOTIDE SEQUENCE [LARGE SCALE GENOMIC DNA]</scope>
    <source>
        <strain evidence="2 3">SC16a</strain>
    </source>
</reference>
<evidence type="ECO:0000313" key="2">
    <source>
        <dbReference type="EMBL" id="PFH58565.1"/>
    </source>
</evidence>
<proteinExistence type="predicted"/>
<dbReference type="AlphaFoldDB" id="A0A2A9PAL8"/>
<evidence type="ECO:0000313" key="3">
    <source>
        <dbReference type="Proteomes" id="UP000037136"/>
    </source>
</evidence>
<name>A0A2A9PAL8_OPHUN</name>
<organism evidence="2 3">
    <name type="scientific">Ophiocordyceps unilateralis</name>
    <name type="common">Zombie-ant fungus</name>
    <name type="synonym">Torrubia unilateralis</name>
    <dbReference type="NCBI Taxonomy" id="268505"/>
    <lineage>
        <taxon>Eukaryota</taxon>
        <taxon>Fungi</taxon>
        <taxon>Dikarya</taxon>
        <taxon>Ascomycota</taxon>
        <taxon>Pezizomycotina</taxon>
        <taxon>Sordariomycetes</taxon>
        <taxon>Hypocreomycetidae</taxon>
        <taxon>Hypocreales</taxon>
        <taxon>Ophiocordycipitaceae</taxon>
        <taxon>Ophiocordyceps</taxon>
    </lineage>
</organism>
<gene>
    <name evidence="2" type="ORF">XA68_13491</name>
</gene>
<accession>A0A2A9PAL8</accession>
<dbReference type="EMBL" id="LAZP02000279">
    <property type="protein sequence ID" value="PFH58565.1"/>
    <property type="molecule type" value="Genomic_DNA"/>
</dbReference>